<dbReference type="OrthoDB" id="7537227at2759"/>
<protein>
    <submittedName>
        <fullName evidence="5">Similar to CELLULOSE SYNTHASE INTERACTIVE 3</fullName>
    </submittedName>
</protein>
<dbReference type="GO" id="GO:0051211">
    <property type="term" value="P:anisotropic cell growth"/>
    <property type="evidence" value="ECO:0007669"/>
    <property type="project" value="InterPro"/>
</dbReference>
<dbReference type="InterPro" id="IPR000008">
    <property type="entry name" value="C2_dom"/>
</dbReference>
<dbReference type="InterPro" id="IPR016024">
    <property type="entry name" value="ARM-type_fold"/>
</dbReference>
<dbReference type="PANTHER" id="PTHR46369">
    <property type="entry name" value="PROTEIN CELLULOSE SYNTHASE INTERACTIVE 1"/>
    <property type="match status" value="1"/>
</dbReference>
<feature type="compositionally biased region" description="Basic and acidic residues" evidence="3">
    <location>
        <begin position="19"/>
        <end position="34"/>
    </location>
</feature>
<evidence type="ECO:0000256" key="1">
    <source>
        <dbReference type="ARBA" id="ARBA00022737"/>
    </source>
</evidence>
<evidence type="ECO:0000313" key="5">
    <source>
        <dbReference type="EMBL" id="GFY96595.1"/>
    </source>
</evidence>
<dbReference type="SUPFAM" id="SSF48371">
    <property type="entry name" value="ARM repeat"/>
    <property type="match status" value="4"/>
</dbReference>
<evidence type="ECO:0000256" key="3">
    <source>
        <dbReference type="SAM" id="MobiDB-lite"/>
    </source>
</evidence>
<dbReference type="InterPro" id="IPR044297">
    <property type="entry name" value="CSI1/2/3"/>
</dbReference>
<keyword evidence="1" id="KW-0677">Repeat</keyword>
<reference evidence="5 6" key="1">
    <citation type="submission" date="2019-07" db="EMBL/GenBank/DDBJ databases">
        <title>De Novo Assembly of kiwifruit Actinidia rufa.</title>
        <authorList>
            <person name="Sugita-Konishi S."/>
            <person name="Sato K."/>
            <person name="Mori E."/>
            <person name="Abe Y."/>
            <person name="Kisaki G."/>
            <person name="Hamano K."/>
            <person name="Suezawa K."/>
            <person name="Otani M."/>
            <person name="Fukuda T."/>
            <person name="Manabe T."/>
            <person name="Gomi K."/>
            <person name="Tabuchi M."/>
            <person name="Akimitsu K."/>
            <person name="Kataoka I."/>
        </authorList>
    </citation>
    <scope>NUCLEOTIDE SEQUENCE [LARGE SCALE GENOMIC DNA]</scope>
    <source>
        <strain evidence="6">cv. Fuchu</strain>
    </source>
</reference>
<dbReference type="Pfam" id="PF00514">
    <property type="entry name" value="Arm"/>
    <property type="match status" value="1"/>
</dbReference>
<dbReference type="PROSITE" id="PS50176">
    <property type="entry name" value="ARM_REPEAT"/>
    <property type="match status" value="2"/>
</dbReference>
<dbReference type="SMART" id="SM00185">
    <property type="entry name" value="ARM"/>
    <property type="match status" value="20"/>
</dbReference>
<evidence type="ECO:0000256" key="2">
    <source>
        <dbReference type="PROSITE-ProRule" id="PRU00259"/>
    </source>
</evidence>
<feature type="repeat" description="ARM" evidence="2">
    <location>
        <begin position="600"/>
        <end position="633"/>
    </location>
</feature>
<dbReference type="PROSITE" id="PS50004">
    <property type="entry name" value="C2"/>
    <property type="match status" value="1"/>
</dbReference>
<dbReference type="EMBL" id="BJWL01000011">
    <property type="protein sequence ID" value="GFY96595.1"/>
    <property type="molecule type" value="Genomic_DNA"/>
</dbReference>
<evidence type="ECO:0000259" key="4">
    <source>
        <dbReference type="PROSITE" id="PS50004"/>
    </source>
</evidence>
<dbReference type="SUPFAM" id="SSF49562">
    <property type="entry name" value="C2 domain (Calcium/lipid-binding domain, CaLB)"/>
    <property type="match status" value="1"/>
</dbReference>
<dbReference type="InterPro" id="IPR035892">
    <property type="entry name" value="C2_domain_sf"/>
</dbReference>
<name>A0A7J0FD48_9ERIC</name>
<dbReference type="Gene3D" id="2.60.40.150">
    <property type="entry name" value="C2 domain"/>
    <property type="match status" value="1"/>
</dbReference>
<dbReference type="Proteomes" id="UP000585474">
    <property type="component" value="Unassembled WGS sequence"/>
</dbReference>
<dbReference type="Pfam" id="PF00168">
    <property type="entry name" value="C2"/>
    <property type="match status" value="1"/>
</dbReference>
<gene>
    <name evidence="5" type="ORF">Acr_11g0009010</name>
</gene>
<feature type="region of interest" description="Disordered" evidence="3">
    <location>
        <begin position="1"/>
        <end position="34"/>
    </location>
</feature>
<dbReference type="GO" id="GO:0008017">
    <property type="term" value="F:microtubule binding"/>
    <property type="evidence" value="ECO:0007669"/>
    <property type="project" value="InterPro"/>
</dbReference>
<feature type="repeat" description="ARM" evidence="2">
    <location>
        <begin position="514"/>
        <end position="556"/>
    </location>
</feature>
<dbReference type="PANTHER" id="PTHR46369:SF1">
    <property type="entry name" value="PROTEIN CELLULOSE SYNTHASE INTERACTIVE 3"/>
    <property type="match status" value="1"/>
</dbReference>
<dbReference type="GO" id="GO:0010330">
    <property type="term" value="C:cellulose synthase complex"/>
    <property type="evidence" value="ECO:0007669"/>
    <property type="project" value="InterPro"/>
</dbReference>
<dbReference type="InterPro" id="IPR011989">
    <property type="entry name" value="ARM-like"/>
</dbReference>
<proteinExistence type="predicted"/>
<feature type="domain" description="C2" evidence="4">
    <location>
        <begin position="1838"/>
        <end position="1955"/>
    </location>
</feature>
<dbReference type="SMART" id="SM00239">
    <property type="entry name" value="C2"/>
    <property type="match status" value="1"/>
</dbReference>
<organism evidence="5 6">
    <name type="scientific">Actinidia rufa</name>
    <dbReference type="NCBI Taxonomy" id="165716"/>
    <lineage>
        <taxon>Eukaryota</taxon>
        <taxon>Viridiplantae</taxon>
        <taxon>Streptophyta</taxon>
        <taxon>Embryophyta</taxon>
        <taxon>Tracheophyta</taxon>
        <taxon>Spermatophyta</taxon>
        <taxon>Magnoliopsida</taxon>
        <taxon>eudicotyledons</taxon>
        <taxon>Gunneridae</taxon>
        <taxon>Pentapetalae</taxon>
        <taxon>asterids</taxon>
        <taxon>Ericales</taxon>
        <taxon>Actinidiaceae</taxon>
        <taxon>Actinidia</taxon>
    </lineage>
</organism>
<dbReference type="Gene3D" id="1.25.10.10">
    <property type="entry name" value="Leucine-rich Repeat Variant"/>
    <property type="match status" value="8"/>
</dbReference>
<comment type="caution">
    <text evidence="5">The sequence shown here is derived from an EMBL/GenBank/DDBJ whole genome shotgun (WGS) entry which is preliminary data.</text>
</comment>
<accession>A0A7J0FD48</accession>
<dbReference type="GO" id="GO:2001006">
    <property type="term" value="P:regulation of cellulose biosynthetic process"/>
    <property type="evidence" value="ECO:0007669"/>
    <property type="project" value="InterPro"/>
</dbReference>
<dbReference type="InterPro" id="IPR000225">
    <property type="entry name" value="Armadillo"/>
</dbReference>
<keyword evidence="6" id="KW-1185">Reference proteome</keyword>
<dbReference type="CDD" id="cd00030">
    <property type="entry name" value="C2"/>
    <property type="match status" value="1"/>
</dbReference>
<evidence type="ECO:0000313" key="6">
    <source>
        <dbReference type="Proteomes" id="UP000585474"/>
    </source>
</evidence>
<sequence>MSKSPSRGPRESISLSTSHPRDSNGTKEMDDPDKTMDTVARFVEQLHANMSSPHEKELITARLLGITRARKEARTLIGSHAQAMPLFVSILRSGTHLAKVNVAATLSVLCRDEELRLKVLLGGCIPPLLSLLKSESTELRTAAAEAIYEVSSGGLSDDHVGMKIFVTEGVVPTLWEQLNPKNKQDKVVEGFVTGALRNLCGDKDGYWRATLEAGGVDIIVGLLSSGNAAVQSNAASLLARLILAFSDSIPKVIDSGVVKALLGLVGQENDISVRASAADALEALSSKSTRAKKTVVDANGMPVLIGAVFAPSKECMQGEGGQALQGHATRALANIRGGMPALILYLGELSQSPRLAAPVADIIGALAYALMVFEQKSGVEEEPFNATQIEDILVTLLKPRDNKLVQERVLEAMASLYGNTYLSRWLNQAEAKKVLIGLITMAAADVQEYLVLSLISFCCDWVGIWEAIGKREGIQLLISLLGLSSEQHQEYAVELLAILTDQVDDSKWAITAAGGIPPLVQLLEMGSQKAREDAAHVLWNLCCHSEDIRACVESAGAVPLLALLLGDSPSSKTHIIRVLGHVLTMASQSDIVHKGAAANKGLRSLIQVLNSSNEETQEHAASVLADLFSNRQDICDSLATDEVVHSCMKLLTSNTQVIATQSARALGALSRPTKTKFSNRMSYIAEGDVKPLIKLAKTSSIDAAETAVAALANLLSDPQIAAEALSEDVVSALTRVLGEGTPEEVVALLARTKQSVNSTYPPWSALAEVPSSLEPLVHCLAEGPPLVQDKAIEILSRLCGDQPVVLGDLLVAKSGSIGGLANRIMNSTSLEVRVGGAALLICASKEHKNPVNGCTRWEGDEFEVPDPATVLGGTVALWLLSIISSFHVKNKLTVVEAGALETLSDKLANYTSNPQGEFEDTEGIWISALLLSILLQDTNIVSSPAAMRIIPSLALLLRSEEIIDRYFAAQAMTSLVCSGSRGMNLAIANSGAVAGLITLIGYVESDMPNLVALAEEFSLVKNPDQVVLEHLFEIEDIDLVLLQLLFVFLTQIADGSDTNKLLMAEAGALDALTKYLSLSPQDLTEATISELLRILFSNPDLLRYEASISSLNQLIAVLRLGSRSARLSAARALHELFDAENIRDSELAKQAVQPLVDMLEATSESEQHAAIIGLIKLTSGNSLKAVLMTDVEGNPLESLYKILSSSNSVELKINAAQLCFVLFGNPKLRAMPIASECIEPLISLIQSDMSTAVESGVCAFERLLDEEKQVELAAAYDIVELLVGLVSGSNSRLIEASICALIKLGKDRTPRKLDMVKAGIIDNCLELLPTASSALSSSITELLRILTNSSAISKSSGAAKIVQPLFLVLLRPDIGIWGQHSALQALVNILEKPQSLAMLDLTPSQVIEPLISFLESPSQPIQQLGTELMSHLLAQQHFKQDITTKNAVIPLVQLAGIGILNLQQTAIKSLENISLSWPKAVSDAGGIFELAKVIIQDDPQPPHALWESAALVLSNVLRSNSDYYFKVPLVVLVKMLHSAHESTVTVALNALIVQESSDTLSAELMTEAGAIDALLDLLRSHTCEEASGRLLEALFNNVRVREMKVSKYAIAPLAQYLLDPQTRSQSGKLLAALALGDLSQREGLARASDSVSACRALISLLEDQPTEEMQMVTICALQNFVMHSRTNRRAVAEAGGILVIQELLVSPNPEVVGQAALLIKFLFSNHTLQEYVSNELIRSLTAALEKELWSSSTVNEEVLRTIHVIFTNFPKLHISEAATLCIPNLVAALKSGSDTAQDSVLDTLCLLKYSWSTMPIDVSKSQAMIASEAIPILQMLVKTCPPSFHDRADSLLHCLPGCLTVTIKRGSNLKQVMGGTNAFCRLTIGNGPPRQTKVVSNSTSPEWKEGFTWAFDVPPKGQKLHILCKSKNTFGKTSLGRVTIQIDKVVSEGVYSGLFSLNHDSNKDGTSRTLEIEINWSNRISNESV</sequence>